<evidence type="ECO:0000313" key="3">
    <source>
        <dbReference type="Proteomes" id="UP000003860"/>
    </source>
</evidence>
<dbReference type="eggNOG" id="COG1451">
    <property type="taxonomic scope" value="Bacteria"/>
</dbReference>
<accession>F1T893</accession>
<dbReference type="Proteomes" id="UP000003860">
    <property type="component" value="Unassembled WGS sequence"/>
</dbReference>
<proteinExistence type="predicted"/>
<gene>
    <name evidence="2" type="ORF">Cpap_4133</name>
</gene>
<evidence type="ECO:0000313" key="2">
    <source>
        <dbReference type="EMBL" id="EGD49691.1"/>
    </source>
</evidence>
<dbReference type="InterPro" id="IPR002725">
    <property type="entry name" value="YgjP-like_metallopeptidase"/>
</dbReference>
<dbReference type="RefSeq" id="WP_004616584.1">
    <property type="nucleotide sequence ID" value="NZ_ACXX02000001.1"/>
</dbReference>
<dbReference type="Pfam" id="PF01863">
    <property type="entry name" value="YgjP-like"/>
    <property type="match status" value="1"/>
</dbReference>
<keyword evidence="3" id="KW-1185">Reference proteome</keyword>
<organism evidence="2 3">
    <name type="scientific">Ruminiclostridium papyrosolvens DSM 2782</name>
    <dbReference type="NCBI Taxonomy" id="588581"/>
    <lineage>
        <taxon>Bacteria</taxon>
        <taxon>Bacillati</taxon>
        <taxon>Bacillota</taxon>
        <taxon>Clostridia</taxon>
        <taxon>Eubacteriales</taxon>
        <taxon>Oscillospiraceae</taxon>
        <taxon>Ruminiclostridium</taxon>
    </lineage>
</organism>
<feature type="domain" description="YgjP-like metallopeptidase" evidence="1">
    <location>
        <begin position="31"/>
        <end position="241"/>
    </location>
</feature>
<dbReference type="CDD" id="cd07344">
    <property type="entry name" value="M48_yhfN_like"/>
    <property type="match status" value="1"/>
</dbReference>
<dbReference type="AlphaFoldDB" id="F1T893"/>
<name>F1T893_9FIRM</name>
<dbReference type="Gene3D" id="3.30.2010.10">
    <property type="entry name" value="Metalloproteases ('zincins'), catalytic domain"/>
    <property type="match status" value="1"/>
</dbReference>
<dbReference type="OrthoDB" id="9811177at2"/>
<dbReference type="InterPro" id="IPR053136">
    <property type="entry name" value="UTP_pyrophosphatase-like"/>
</dbReference>
<dbReference type="EMBL" id="ACXX02000001">
    <property type="protein sequence ID" value="EGD49691.1"/>
    <property type="molecule type" value="Genomic_DNA"/>
</dbReference>
<protein>
    <recommendedName>
        <fullName evidence="1">YgjP-like metallopeptidase domain-containing protein</fullName>
    </recommendedName>
</protein>
<dbReference type="PANTHER" id="PTHR30399">
    <property type="entry name" value="UNCHARACTERIZED PROTEIN YGJP"/>
    <property type="match status" value="1"/>
</dbReference>
<dbReference type="STRING" id="588581.Cpap_4133"/>
<reference evidence="2" key="1">
    <citation type="submission" date="2009-07" db="EMBL/GenBank/DDBJ databases">
        <authorList>
            <consortium name="US DOE Joint Genome Institute (JGI-PGF)"/>
            <person name="Lucas S."/>
            <person name="Copeland A."/>
            <person name="Lapidus A."/>
            <person name="Glavina del Rio T."/>
            <person name="Tice H."/>
            <person name="Bruce D."/>
            <person name="Goodwin L."/>
            <person name="Pitluck S."/>
            <person name="Larimer F."/>
            <person name="Land M.L."/>
            <person name="Mouttaki H."/>
            <person name="He Z."/>
            <person name="Zhou J."/>
            <person name="Hemme C.L."/>
        </authorList>
    </citation>
    <scope>NUCLEOTIDE SEQUENCE [LARGE SCALE GENOMIC DNA]</scope>
    <source>
        <strain evidence="2">DSM 2782</strain>
    </source>
</reference>
<evidence type="ECO:0000259" key="1">
    <source>
        <dbReference type="Pfam" id="PF01863"/>
    </source>
</evidence>
<reference evidence="2" key="2">
    <citation type="submission" date="2011-01" db="EMBL/GenBank/DDBJ databases">
        <title>The Non-contiguous Finished genome of Clostridium papyrosolvens.</title>
        <authorList>
            <person name="Lucas S."/>
            <person name="Copeland A."/>
            <person name="Lapidus A."/>
            <person name="Cheng J.-F."/>
            <person name="Goodwin L."/>
            <person name="Pitluck S."/>
            <person name="Misra M."/>
            <person name="Chertkov O."/>
            <person name="Detter J.C."/>
            <person name="Han C."/>
            <person name="Tapia R."/>
            <person name="Land M."/>
            <person name="Hauser L."/>
            <person name="Kyrpides N."/>
            <person name="Ivanova N."/>
            <person name="Pagani I."/>
            <person name="Mouttaki H."/>
            <person name="He Z."/>
            <person name="Zhou J."/>
            <person name="Hemme C.L."/>
            <person name="Woyke T."/>
        </authorList>
    </citation>
    <scope>NUCLEOTIDE SEQUENCE [LARGE SCALE GENOMIC DNA]</scope>
    <source>
        <strain evidence="2">DSM 2782</strain>
    </source>
</reference>
<dbReference type="PANTHER" id="PTHR30399:SF1">
    <property type="entry name" value="UTP PYROPHOSPHATASE"/>
    <property type="match status" value="1"/>
</dbReference>
<sequence length="248" mass="28870">MNKSQRSVETLSRINLNGKELEYTLKRSSRRTITIRIKNTGQIIVGCPLKTPFTYIEKLLSEKERWIVQKLEEIREKSPAVIDKSFESGDLFYYLGKSYRLKIVEKSITKKADLHFEDELIVLEISRADDKEKIKSSLKSWYLSKAAELLVERIRIYSSVVGVSPKKVTVKEQKTRWGSCSSKGNINLNWKLVMSPLPVVDYVVIHELCHMKEMNHSGRFWGLVEAVMPDYKVYRKWLKENGCTLSFE</sequence>
<comment type="caution">
    <text evidence="2">The sequence shown here is derived from an EMBL/GenBank/DDBJ whole genome shotgun (WGS) entry which is preliminary data.</text>
</comment>